<dbReference type="RefSeq" id="XP_044545511.1">
    <property type="nucleotide sequence ID" value="XM_044698463.1"/>
</dbReference>
<evidence type="ECO:0000256" key="1">
    <source>
        <dbReference type="SAM" id="MobiDB-lite"/>
    </source>
</evidence>
<comment type="caution">
    <text evidence="2">The sequence shown here is derived from an EMBL/GenBank/DDBJ whole genome shotgun (WGS) entry which is preliminary data.</text>
</comment>
<dbReference type="GeneID" id="68100846"/>
<keyword evidence="3" id="KW-1185">Reference proteome</keyword>
<proteinExistence type="predicted"/>
<evidence type="ECO:0000313" key="2">
    <source>
        <dbReference type="EMBL" id="KAG2378249.1"/>
    </source>
</evidence>
<dbReference type="Proteomes" id="UP000816034">
    <property type="component" value="Unassembled WGS sequence"/>
</dbReference>
<feature type="compositionally biased region" description="Basic residues" evidence="1">
    <location>
        <begin position="237"/>
        <end position="253"/>
    </location>
</feature>
<dbReference type="EMBL" id="PYSW02000034">
    <property type="protein sequence ID" value="KAG2378249.1"/>
    <property type="molecule type" value="Genomic_DNA"/>
</dbReference>
<name>A0AA88GF60_NAELO</name>
<sequence>MISTNNNNNLESTENDQEQISMNFVVDDIVKQMDGHASCPDHESSTFMSLLKGSEVREKITHEISKFVKVKIECLPQGFQHNQFCSPAQTKYSCYVNDVIRVSVSFDHKYLDSIAAEQTISPIAESYCSKLLDKCQVQLVSFIEGSTQNSTEKKTVEELSIMMGKLGDKTNENEKYGSFHVPRPSQKRGKKKEKSTVSTVTKKIGFVQLVHYESGKVLARSENLWIRSKSREEMETKKRRSVLSSKKNKKRKTKTEQQFDKENEACCQQNAFIQEPLMSEQFIKDFFEMNGANSNEEEEQGQPPKTVSIVEQPQTKADLASSDAVDLKPKLSTLPNQDASLSSNTSSDVAGFNNNNNITLSSGGMNYFPSPNLVYPFFPTSNIASYFPNCTSNFVSINPCCHLIPVNPFLFDNFSNLTSATSCTDLPQEFAFSEVFPEDDCGLKRKRSQLTPTDLLSDTTFDFELSPKSIDEESVCDEFPSPLSSVFGDLNSPSSNPASATSNASFWDMFM</sequence>
<dbReference type="AlphaFoldDB" id="A0AA88GF60"/>
<feature type="region of interest" description="Disordered" evidence="1">
    <location>
        <begin position="231"/>
        <end position="258"/>
    </location>
</feature>
<organism evidence="2 3">
    <name type="scientific">Naegleria lovaniensis</name>
    <name type="common">Amoeba</name>
    <dbReference type="NCBI Taxonomy" id="51637"/>
    <lineage>
        <taxon>Eukaryota</taxon>
        <taxon>Discoba</taxon>
        <taxon>Heterolobosea</taxon>
        <taxon>Tetramitia</taxon>
        <taxon>Eutetramitia</taxon>
        <taxon>Vahlkampfiidae</taxon>
        <taxon>Naegleria</taxon>
    </lineage>
</organism>
<reference evidence="2 3" key="1">
    <citation type="journal article" date="2018" name="BMC Genomics">
        <title>The genome of Naegleria lovaniensis, the basis for a comparative approach to unravel pathogenicity factors of the human pathogenic amoeba N. fowleri.</title>
        <authorList>
            <person name="Liechti N."/>
            <person name="Schurch N."/>
            <person name="Bruggmann R."/>
            <person name="Wittwer M."/>
        </authorList>
    </citation>
    <scope>NUCLEOTIDE SEQUENCE [LARGE SCALE GENOMIC DNA]</scope>
    <source>
        <strain evidence="2 3">ATCC 30569</strain>
    </source>
</reference>
<feature type="region of interest" description="Disordered" evidence="1">
    <location>
        <begin position="171"/>
        <end position="196"/>
    </location>
</feature>
<protein>
    <submittedName>
        <fullName evidence="2">Uncharacterized protein</fullName>
    </submittedName>
</protein>
<accession>A0AA88GF60</accession>
<evidence type="ECO:0000313" key="3">
    <source>
        <dbReference type="Proteomes" id="UP000816034"/>
    </source>
</evidence>
<gene>
    <name evidence="2" type="ORF">C9374_008392</name>
</gene>